<protein>
    <recommendedName>
        <fullName evidence="1">YqzN/YkzM domain-containing protein</fullName>
    </recommendedName>
</protein>
<evidence type="ECO:0000313" key="3">
    <source>
        <dbReference type="Proteomes" id="UP000321089"/>
    </source>
</evidence>
<dbReference type="RefSeq" id="WP_146868918.1">
    <property type="nucleotide sequence ID" value="NZ_BKBC01000049.1"/>
</dbReference>
<dbReference type="Proteomes" id="UP000321089">
    <property type="component" value="Unassembled WGS sequence"/>
</dbReference>
<dbReference type="AlphaFoldDB" id="A0A512TQD1"/>
<gene>
    <name evidence="2" type="ORF">CBU02nite_29880</name>
</gene>
<dbReference type="EMBL" id="BKBC01000049">
    <property type="protein sequence ID" value="GEQ22482.1"/>
    <property type="molecule type" value="Genomic_DNA"/>
</dbReference>
<feature type="domain" description="YqzN/YkzM" evidence="1">
    <location>
        <begin position="24"/>
        <end position="75"/>
    </location>
</feature>
<proteinExistence type="predicted"/>
<organism evidence="2 3">
    <name type="scientific">Clostridium butyricum</name>
    <dbReference type="NCBI Taxonomy" id="1492"/>
    <lineage>
        <taxon>Bacteria</taxon>
        <taxon>Bacillati</taxon>
        <taxon>Bacillota</taxon>
        <taxon>Clostridia</taxon>
        <taxon>Eubacteriales</taxon>
        <taxon>Clostridiaceae</taxon>
        <taxon>Clostridium</taxon>
    </lineage>
</organism>
<dbReference type="Pfam" id="PF26160">
    <property type="entry name" value="YqzN_YkzM"/>
    <property type="match status" value="1"/>
</dbReference>
<evidence type="ECO:0000313" key="2">
    <source>
        <dbReference type="EMBL" id="GEQ22482.1"/>
    </source>
</evidence>
<reference evidence="2 3" key="1">
    <citation type="submission" date="2019-07" db="EMBL/GenBank/DDBJ databases">
        <title>Whole genome shotgun sequence of Clostridium butyricum NBRC 3858.</title>
        <authorList>
            <person name="Hosoyama A."/>
            <person name="Uohara A."/>
            <person name="Ohji S."/>
            <person name="Ichikawa N."/>
        </authorList>
    </citation>
    <scope>NUCLEOTIDE SEQUENCE [LARGE SCALE GENOMIC DNA]</scope>
    <source>
        <strain evidence="2 3">NBRC 3858</strain>
    </source>
</reference>
<evidence type="ECO:0000259" key="1">
    <source>
        <dbReference type="Pfam" id="PF26160"/>
    </source>
</evidence>
<comment type="caution">
    <text evidence="2">The sequence shown here is derived from an EMBL/GenBank/DDBJ whole genome shotgun (WGS) entry which is preliminary data.</text>
</comment>
<accession>A0A512TQD1</accession>
<sequence>MADVNKDVITKETATSTIKTTVNEEKFSVEEYMENAKALGYTKIVLAGAFSNCSKEEKFTKIEVDKMVKNFLGKKVK</sequence>
<dbReference type="InterPro" id="IPR058869">
    <property type="entry name" value="YqzN_YkzM"/>
</dbReference>
<name>A0A512TQD1_CLOBU</name>